<gene>
    <name evidence="1" type="ORF">DFH07DRAFT_793532</name>
</gene>
<reference evidence="1" key="1">
    <citation type="submission" date="2023-03" db="EMBL/GenBank/DDBJ databases">
        <title>Massive genome expansion in bonnet fungi (Mycena s.s.) driven by repeated elements and novel gene families across ecological guilds.</title>
        <authorList>
            <consortium name="Lawrence Berkeley National Laboratory"/>
            <person name="Harder C.B."/>
            <person name="Miyauchi S."/>
            <person name="Viragh M."/>
            <person name="Kuo A."/>
            <person name="Thoen E."/>
            <person name="Andreopoulos B."/>
            <person name="Lu D."/>
            <person name="Skrede I."/>
            <person name="Drula E."/>
            <person name="Henrissat B."/>
            <person name="Morin E."/>
            <person name="Kohler A."/>
            <person name="Barry K."/>
            <person name="LaButti K."/>
            <person name="Morin E."/>
            <person name="Salamov A."/>
            <person name="Lipzen A."/>
            <person name="Mereny Z."/>
            <person name="Hegedus B."/>
            <person name="Baldrian P."/>
            <person name="Stursova M."/>
            <person name="Weitz H."/>
            <person name="Taylor A."/>
            <person name="Grigoriev I.V."/>
            <person name="Nagy L.G."/>
            <person name="Martin F."/>
            <person name="Kauserud H."/>
        </authorList>
    </citation>
    <scope>NUCLEOTIDE SEQUENCE</scope>
    <source>
        <strain evidence="1">CBHHK188m</strain>
    </source>
</reference>
<keyword evidence="2" id="KW-1185">Reference proteome</keyword>
<organism evidence="1 2">
    <name type="scientific">Mycena maculata</name>
    <dbReference type="NCBI Taxonomy" id="230809"/>
    <lineage>
        <taxon>Eukaryota</taxon>
        <taxon>Fungi</taxon>
        <taxon>Dikarya</taxon>
        <taxon>Basidiomycota</taxon>
        <taxon>Agaricomycotina</taxon>
        <taxon>Agaricomycetes</taxon>
        <taxon>Agaricomycetidae</taxon>
        <taxon>Agaricales</taxon>
        <taxon>Marasmiineae</taxon>
        <taxon>Mycenaceae</taxon>
        <taxon>Mycena</taxon>
    </lineage>
</organism>
<proteinExistence type="predicted"/>
<accession>A0AAD7K7P1</accession>
<dbReference type="AlphaFoldDB" id="A0AAD7K7P1"/>
<protein>
    <submittedName>
        <fullName evidence="1">Uncharacterized protein</fullName>
    </submittedName>
</protein>
<name>A0AAD7K7P1_9AGAR</name>
<evidence type="ECO:0000313" key="2">
    <source>
        <dbReference type="Proteomes" id="UP001215280"/>
    </source>
</evidence>
<dbReference type="Proteomes" id="UP001215280">
    <property type="component" value="Unassembled WGS sequence"/>
</dbReference>
<evidence type="ECO:0000313" key="1">
    <source>
        <dbReference type="EMBL" id="KAJ7780041.1"/>
    </source>
</evidence>
<dbReference type="EMBL" id="JARJLG010000006">
    <property type="protein sequence ID" value="KAJ7780041.1"/>
    <property type="molecule type" value="Genomic_DNA"/>
</dbReference>
<sequence>MHHRLIRYHLDAPWKIHSELLKLTPNLVEGRIHVFDDDESWPDSGEAITLFRLARLFVSHIEVLNYLRAPALDGLAVEVAVNEGPRLLHLLDPFTTRSLCVLRTLCLEQSPDAPSTAEILRKYPSITRIAIIFDTYDKDDAGFRNPNSFLTHFTIPDPIVGGVVAPHLSEIDLGYKQLDIDYPLYLEMLQSRRKGEHPALRGAALLTDGRTAPDPATLDGLHALRRDGLDLLLLGEEEAERKMNGWTYLKPWS</sequence>
<comment type="caution">
    <text evidence="1">The sequence shown here is derived from an EMBL/GenBank/DDBJ whole genome shotgun (WGS) entry which is preliminary data.</text>
</comment>